<feature type="signal peptide" evidence="1">
    <location>
        <begin position="1"/>
        <end position="19"/>
    </location>
</feature>
<name>W2JBJ6_PHYNI</name>
<dbReference type="Gene3D" id="3.30.60.30">
    <property type="match status" value="1"/>
</dbReference>
<dbReference type="SUPFAM" id="SSF100895">
    <property type="entry name" value="Kazal-type serine protease inhibitors"/>
    <property type="match status" value="1"/>
</dbReference>
<organism evidence="2 3">
    <name type="scientific">Phytophthora nicotianae</name>
    <name type="common">Potato buckeye rot agent</name>
    <name type="synonym">Phytophthora parasitica</name>
    <dbReference type="NCBI Taxonomy" id="4792"/>
    <lineage>
        <taxon>Eukaryota</taxon>
        <taxon>Sar</taxon>
        <taxon>Stramenopiles</taxon>
        <taxon>Oomycota</taxon>
        <taxon>Peronosporomycetes</taxon>
        <taxon>Peronosporales</taxon>
        <taxon>Peronosporaceae</taxon>
        <taxon>Phytophthora</taxon>
    </lineage>
</organism>
<evidence type="ECO:0000313" key="3">
    <source>
        <dbReference type="Proteomes" id="UP000053864"/>
    </source>
</evidence>
<accession>W2JBJ6</accession>
<evidence type="ECO:0000313" key="2">
    <source>
        <dbReference type="EMBL" id="ETL43774.1"/>
    </source>
</evidence>
<dbReference type="AlphaFoldDB" id="W2JBJ6"/>
<proteinExistence type="predicted"/>
<dbReference type="InterPro" id="IPR036058">
    <property type="entry name" value="Kazal_dom_sf"/>
</dbReference>
<evidence type="ECO:0008006" key="4">
    <source>
        <dbReference type="Google" id="ProtNLM"/>
    </source>
</evidence>
<keyword evidence="1" id="KW-0732">Signal</keyword>
<feature type="chain" id="PRO_5004818474" description="Kazal-like domain-containing protein" evidence="1">
    <location>
        <begin position="20"/>
        <end position="165"/>
    </location>
</feature>
<sequence>MKLLNLLSVLAIAVAAVEAGNPEYLRGSDSYSVSDTKQYDFSDATQAEPSVTNSCPKKCHLDYEPVKDKDGVVHYNKCIQRLLGCPNNTGLSASDFSKLRRIFDSIDGTIEFDGSGSAQDAVVTVNSAEVRDGIAKNASTNPKSFTEQLLASMLNEISSRKEQKA</sequence>
<gene>
    <name evidence="2" type="ORF">L916_05810</name>
</gene>
<reference evidence="2 3" key="1">
    <citation type="submission" date="2013-11" db="EMBL/GenBank/DDBJ databases">
        <title>The Genome Sequence of Phytophthora parasitica CJ05E6.</title>
        <authorList>
            <consortium name="The Broad Institute Genomics Platform"/>
            <person name="Russ C."/>
            <person name="Tyler B."/>
            <person name="Panabieres F."/>
            <person name="Shan W."/>
            <person name="Tripathy S."/>
            <person name="Grunwald N."/>
            <person name="Machado M."/>
            <person name="Johnson C.S."/>
            <person name="Arredondo F."/>
            <person name="Hong C."/>
            <person name="Coffey M."/>
            <person name="Young S.K."/>
            <person name="Zeng Q."/>
            <person name="Gargeya S."/>
            <person name="Fitzgerald M."/>
            <person name="Abouelleil A."/>
            <person name="Alvarado L."/>
            <person name="Chapman S.B."/>
            <person name="Gainer-Dewar J."/>
            <person name="Goldberg J."/>
            <person name="Griggs A."/>
            <person name="Gujja S."/>
            <person name="Hansen M."/>
            <person name="Howarth C."/>
            <person name="Imamovic A."/>
            <person name="Ireland A."/>
            <person name="Larimer J."/>
            <person name="McCowan C."/>
            <person name="Murphy C."/>
            <person name="Pearson M."/>
            <person name="Poon T.W."/>
            <person name="Priest M."/>
            <person name="Roberts A."/>
            <person name="Saif S."/>
            <person name="Shea T."/>
            <person name="Sykes S."/>
            <person name="Wortman J."/>
            <person name="Nusbaum C."/>
            <person name="Birren B."/>
        </authorList>
    </citation>
    <scope>NUCLEOTIDE SEQUENCE [LARGE SCALE GENOMIC DNA]</scope>
    <source>
        <strain evidence="2 3">CJ05E6</strain>
    </source>
</reference>
<evidence type="ECO:0000256" key="1">
    <source>
        <dbReference type="SAM" id="SignalP"/>
    </source>
</evidence>
<dbReference type="EMBL" id="KI672104">
    <property type="protein sequence ID" value="ETL43774.1"/>
    <property type="molecule type" value="Genomic_DNA"/>
</dbReference>
<dbReference type="Proteomes" id="UP000053864">
    <property type="component" value="Unassembled WGS sequence"/>
</dbReference>
<protein>
    <recommendedName>
        <fullName evidence="4">Kazal-like domain-containing protein</fullName>
    </recommendedName>
</protein>
<dbReference type="VEuPathDB" id="FungiDB:PPTG_02154"/>